<reference evidence="2 3" key="1">
    <citation type="submission" date="2020-08" db="EMBL/GenBank/DDBJ databases">
        <title>Genomic Encyclopedia of Type Strains, Phase IV (KMG-IV): sequencing the most valuable type-strain genomes for metagenomic binning, comparative biology and taxonomic classification.</title>
        <authorList>
            <person name="Goeker M."/>
        </authorList>
    </citation>
    <scope>NUCLEOTIDE SEQUENCE [LARGE SCALE GENOMIC DNA]</scope>
    <source>
        <strain evidence="2 3">DSM 14925</strain>
    </source>
</reference>
<dbReference type="Pfam" id="PF06265">
    <property type="entry name" value="YutD-like"/>
    <property type="match status" value="1"/>
</dbReference>
<evidence type="ECO:0000313" key="3">
    <source>
        <dbReference type="Proteomes" id="UP000562464"/>
    </source>
</evidence>
<dbReference type="Gene3D" id="3.50.4.20">
    <property type="match status" value="1"/>
</dbReference>
<proteinExistence type="predicted"/>
<evidence type="ECO:0000313" key="2">
    <source>
        <dbReference type="EMBL" id="MBB5887366.1"/>
    </source>
</evidence>
<protein>
    <submittedName>
        <fullName evidence="2">Uncharacterized protein YutD</fullName>
    </submittedName>
</protein>
<sequence>MAKEIPEEEKNYNKYPGEQVLILQDDLIKIGGKSFRLIKNYKGGFDGIALGQRYGHVFDKFDYIVGDWGHELLRLRGFYENDKNDIEVDERIDHLADYLQEYCAFGAKYFILHRERADGEVDEPFLADEEDLEVLKLSRQNQNILNGHSNRDRINNRRVGHGRNDLGFSTVRPDAIPVESESTKIKTNSNNSFNKNKSKNNNHNKNNHKEKNSENKPDMKQRSNSDRRNRNSTPQKSEKKFVIRERKD</sequence>
<organism evidence="2 3">
    <name type="scientific">Lactovum miscens</name>
    <dbReference type="NCBI Taxonomy" id="190387"/>
    <lineage>
        <taxon>Bacteria</taxon>
        <taxon>Bacillati</taxon>
        <taxon>Bacillota</taxon>
        <taxon>Bacilli</taxon>
        <taxon>Lactobacillales</taxon>
        <taxon>Streptococcaceae</taxon>
        <taxon>Lactovum</taxon>
    </lineage>
</organism>
<name>A0A841C0E1_9LACT</name>
<gene>
    <name evidence="2" type="ORF">HNQ37_000236</name>
</gene>
<feature type="region of interest" description="Disordered" evidence="1">
    <location>
        <begin position="146"/>
        <end position="248"/>
    </location>
</feature>
<dbReference type="InterPro" id="IPR009370">
    <property type="entry name" value="YutD-like"/>
</dbReference>
<evidence type="ECO:0000256" key="1">
    <source>
        <dbReference type="SAM" id="MobiDB-lite"/>
    </source>
</evidence>
<comment type="caution">
    <text evidence="2">The sequence shown here is derived from an EMBL/GenBank/DDBJ whole genome shotgun (WGS) entry which is preliminary data.</text>
</comment>
<feature type="compositionally biased region" description="Basic and acidic residues" evidence="1">
    <location>
        <begin position="207"/>
        <end position="229"/>
    </location>
</feature>
<dbReference type="AlphaFoldDB" id="A0A841C0E1"/>
<feature type="compositionally biased region" description="Basic residues" evidence="1">
    <location>
        <begin position="196"/>
        <end position="206"/>
    </location>
</feature>
<dbReference type="EMBL" id="JACHHV010000002">
    <property type="protein sequence ID" value="MBB5887366.1"/>
    <property type="molecule type" value="Genomic_DNA"/>
</dbReference>
<dbReference type="PIRSF" id="PIRSF012565">
    <property type="entry name" value="DUF1027"/>
    <property type="match status" value="1"/>
</dbReference>
<accession>A0A841C0E1</accession>
<feature type="compositionally biased region" description="Low complexity" evidence="1">
    <location>
        <begin position="185"/>
        <end position="195"/>
    </location>
</feature>
<keyword evidence="3" id="KW-1185">Reference proteome</keyword>
<dbReference type="RefSeq" id="WP_183538484.1">
    <property type="nucleotide sequence ID" value="NZ_JACHHV010000002.1"/>
</dbReference>
<feature type="compositionally biased region" description="Basic and acidic residues" evidence="1">
    <location>
        <begin position="236"/>
        <end position="248"/>
    </location>
</feature>
<dbReference type="InterPro" id="IPR038141">
    <property type="entry name" value="YutD-like_sf"/>
</dbReference>
<dbReference type="Proteomes" id="UP000562464">
    <property type="component" value="Unassembled WGS sequence"/>
</dbReference>